<evidence type="ECO:0000313" key="3">
    <source>
        <dbReference type="Proteomes" id="UP001195769"/>
    </source>
</evidence>
<sequence length="325" mass="36125">MGLQRESKAGEGLEGYIIKKSDDLFHVCQEATNEEVEVSKYYLDCRPLTHILQSRPPMQPDFNPLPKPKSLQIRDEIGVVNPDSFCNIISKEVFIIGGARKGYQATLYQLAHDTCSVSVHGQARTTVKCEDVATRMRLDSAILEGLDMISFCKMQKKSYIMLPCRSKTPPPDPVVPSSLSSHNNYDSADSLSAGVKTYDPWVANNAEDIEDTITDMKEKSRNGSPLPWLMNKEFALKLTHHHVVLKVSPSFMGGRLHNRFVSTACPDPFCGENGPAPDGCITVFCTSNGAGAMLQHYHIPVTDLSPAPLRKKKPKVSRPGWRHSW</sequence>
<evidence type="ECO:0000256" key="1">
    <source>
        <dbReference type="SAM" id="MobiDB-lite"/>
    </source>
</evidence>
<protein>
    <submittedName>
        <fullName evidence="2">Uncharacterized protein</fullName>
    </submittedName>
</protein>
<dbReference type="EMBL" id="JABBWK010000107">
    <property type="protein sequence ID" value="KAG1893163.1"/>
    <property type="molecule type" value="Genomic_DNA"/>
</dbReference>
<dbReference type="RefSeq" id="XP_041218739.1">
    <property type="nucleotide sequence ID" value="XM_041377704.1"/>
</dbReference>
<gene>
    <name evidence="2" type="ORF">F5891DRAFT_986153</name>
</gene>
<feature type="compositionally biased region" description="Basic residues" evidence="1">
    <location>
        <begin position="309"/>
        <end position="325"/>
    </location>
</feature>
<name>A0AAD4DUL7_9AGAM</name>
<organism evidence="2 3">
    <name type="scientific">Suillus fuscotomentosus</name>
    <dbReference type="NCBI Taxonomy" id="1912939"/>
    <lineage>
        <taxon>Eukaryota</taxon>
        <taxon>Fungi</taxon>
        <taxon>Dikarya</taxon>
        <taxon>Basidiomycota</taxon>
        <taxon>Agaricomycotina</taxon>
        <taxon>Agaricomycetes</taxon>
        <taxon>Agaricomycetidae</taxon>
        <taxon>Boletales</taxon>
        <taxon>Suillineae</taxon>
        <taxon>Suillaceae</taxon>
        <taxon>Suillus</taxon>
    </lineage>
</organism>
<feature type="region of interest" description="Disordered" evidence="1">
    <location>
        <begin position="305"/>
        <end position="325"/>
    </location>
</feature>
<dbReference type="Proteomes" id="UP001195769">
    <property type="component" value="Unassembled WGS sequence"/>
</dbReference>
<reference evidence="2" key="1">
    <citation type="journal article" date="2020" name="New Phytol.">
        <title>Comparative genomics reveals dynamic genome evolution in host specialist ectomycorrhizal fungi.</title>
        <authorList>
            <person name="Lofgren L.A."/>
            <person name="Nguyen N.H."/>
            <person name="Vilgalys R."/>
            <person name="Ruytinx J."/>
            <person name="Liao H.L."/>
            <person name="Branco S."/>
            <person name="Kuo A."/>
            <person name="LaButti K."/>
            <person name="Lipzen A."/>
            <person name="Andreopoulos W."/>
            <person name="Pangilinan J."/>
            <person name="Riley R."/>
            <person name="Hundley H."/>
            <person name="Na H."/>
            <person name="Barry K."/>
            <person name="Grigoriev I.V."/>
            <person name="Stajich J.E."/>
            <person name="Kennedy P.G."/>
        </authorList>
    </citation>
    <scope>NUCLEOTIDE SEQUENCE</scope>
    <source>
        <strain evidence="2">FC203</strain>
    </source>
</reference>
<accession>A0AAD4DUL7</accession>
<comment type="caution">
    <text evidence="2">The sequence shown here is derived from an EMBL/GenBank/DDBJ whole genome shotgun (WGS) entry which is preliminary data.</text>
</comment>
<dbReference type="GeneID" id="64672002"/>
<keyword evidence="3" id="KW-1185">Reference proteome</keyword>
<evidence type="ECO:0000313" key="2">
    <source>
        <dbReference type="EMBL" id="KAG1893163.1"/>
    </source>
</evidence>
<proteinExistence type="predicted"/>
<dbReference type="AlphaFoldDB" id="A0AAD4DUL7"/>